<dbReference type="Pfam" id="PF18845">
    <property type="entry name" value="baeRF_family3"/>
    <property type="match status" value="1"/>
</dbReference>
<evidence type="ECO:0000256" key="1">
    <source>
        <dbReference type="SAM" id="MobiDB-lite"/>
    </source>
</evidence>
<comment type="caution">
    <text evidence="2">The sequence shown here is derived from an EMBL/GenBank/DDBJ whole genome shotgun (WGS) entry which is preliminary data.</text>
</comment>
<evidence type="ECO:0000313" key="2">
    <source>
        <dbReference type="EMBL" id="SMP67005.1"/>
    </source>
</evidence>
<evidence type="ECO:0000313" key="3">
    <source>
        <dbReference type="Proteomes" id="UP001158067"/>
    </source>
</evidence>
<gene>
    <name evidence="2" type="ORF">SAMN06265222_11080</name>
</gene>
<organism evidence="2 3">
    <name type="scientific">Neorhodopirellula lusitana</name>
    <dbReference type="NCBI Taxonomy" id="445327"/>
    <lineage>
        <taxon>Bacteria</taxon>
        <taxon>Pseudomonadati</taxon>
        <taxon>Planctomycetota</taxon>
        <taxon>Planctomycetia</taxon>
        <taxon>Pirellulales</taxon>
        <taxon>Pirellulaceae</taxon>
        <taxon>Neorhodopirellula</taxon>
    </lineage>
</organism>
<name>A0ABY1QCY3_9BACT</name>
<dbReference type="EMBL" id="FXUG01000010">
    <property type="protein sequence ID" value="SMP67005.1"/>
    <property type="molecule type" value="Genomic_DNA"/>
</dbReference>
<feature type="region of interest" description="Disordered" evidence="1">
    <location>
        <begin position="177"/>
        <end position="196"/>
    </location>
</feature>
<feature type="compositionally biased region" description="Low complexity" evidence="1">
    <location>
        <begin position="182"/>
        <end position="195"/>
    </location>
</feature>
<sequence>MNAKDLASPNRAELANLIGKEYRTCASILMNTYESGRETTQNSIRFKNLVNQAIEQVGSRSERVTTRLNDLLHLTNDSTFWQNQSHGLALFVGEEFDQLFKLDHTPKEVVYVGEHFYTLPIAAASCGTGSTRVLALSWERARLFSSDGHEAFEHTDHRFPVAMDELVTVRDAESQLQYSTHSTQGGSTNSGASSTAMYHGHGDGEDDIAADRDMYLTRVGRMVADEMYNTSHPLVVIATEEVAGHFAATTEVQIESIIHASPDGLSDQDLHKRMIETSHSLLKRSAADLTEQLGTAISKESGSTELSDIVVQAADGRVETLLLGEWQPQQGSFDRDSRQVQMNENGGTDLVNLAVRETLKAGGTVTQIASDDSDISVAAIYRF</sequence>
<accession>A0ABY1QCY3</accession>
<keyword evidence="3" id="KW-1185">Reference proteome</keyword>
<dbReference type="RefSeq" id="WP_283433851.1">
    <property type="nucleotide sequence ID" value="NZ_FXUG01000010.1"/>
</dbReference>
<dbReference type="InterPro" id="IPR041289">
    <property type="entry name" value="Bact_RF_family3"/>
</dbReference>
<reference evidence="2 3" key="1">
    <citation type="submission" date="2017-05" db="EMBL/GenBank/DDBJ databases">
        <authorList>
            <person name="Varghese N."/>
            <person name="Submissions S."/>
        </authorList>
    </citation>
    <scope>NUCLEOTIDE SEQUENCE [LARGE SCALE GENOMIC DNA]</scope>
    <source>
        <strain evidence="2 3">DSM 25457</strain>
    </source>
</reference>
<protein>
    <recommendedName>
        <fullName evidence="4">Chemotaxis protein</fullName>
    </recommendedName>
</protein>
<dbReference type="Proteomes" id="UP001158067">
    <property type="component" value="Unassembled WGS sequence"/>
</dbReference>
<proteinExistence type="predicted"/>
<evidence type="ECO:0008006" key="4">
    <source>
        <dbReference type="Google" id="ProtNLM"/>
    </source>
</evidence>